<evidence type="ECO:0000313" key="2">
    <source>
        <dbReference type="EMBL" id="KAK6535423.1"/>
    </source>
</evidence>
<evidence type="ECO:0000313" key="3">
    <source>
        <dbReference type="Proteomes" id="UP001365542"/>
    </source>
</evidence>
<proteinExistence type="predicted"/>
<gene>
    <name evidence="2" type="ORF">TWF694_001883</name>
</gene>
<keyword evidence="1" id="KW-0812">Transmembrane</keyword>
<dbReference type="Proteomes" id="UP001365542">
    <property type="component" value="Unassembled WGS sequence"/>
</dbReference>
<name>A0AAV9X5A6_9PEZI</name>
<protein>
    <submittedName>
        <fullName evidence="2">Uncharacterized protein</fullName>
    </submittedName>
</protein>
<accession>A0AAV9X5A6</accession>
<dbReference type="PANTHER" id="PTHR42055">
    <property type="entry name" value="YALI0E03476P"/>
    <property type="match status" value="1"/>
</dbReference>
<dbReference type="AlphaFoldDB" id="A0AAV9X5A6"/>
<comment type="caution">
    <text evidence="2">The sequence shown here is derived from an EMBL/GenBank/DDBJ whole genome shotgun (WGS) entry which is preliminary data.</text>
</comment>
<keyword evidence="3" id="KW-1185">Reference proteome</keyword>
<dbReference type="PANTHER" id="PTHR42055:SF1">
    <property type="entry name" value="YALI0E03476P"/>
    <property type="match status" value="1"/>
</dbReference>
<organism evidence="2 3">
    <name type="scientific">Orbilia ellipsospora</name>
    <dbReference type="NCBI Taxonomy" id="2528407"/>
    <lineage>
        <taxon>Eukaryota</taxon>
        <taxon>Fungi</taxon>
        <taxon>Dikarya</taxon>
        <taxon>Ascomycota</taxon>
        <taxon>Pezizomycotina</taxon>
        <taxon>Orbiliomycetes</taxon>
        <taxon>Orbiliales</taxon>
        <taxon>Orbiliaceae</taxon>
        <taxon>Orbilia</taxon>
    </lineage>
</organism>
<sequence>MLFGRRLSPVRLIIYTFLIGVTVTFFSSLSSIPVPESAAASLEKIQNKGKEIFGPHLEGWVGPGAHRAPEPTNGTASTSSWYEHWSWLNPFASSQDYSENRTILPPLPKRCPIYAYYDQDIKSSVQTHTDDAVMLAWRRAWWAAGFEPIILNPTDAKRHGLYNKVKLQLGKDNDKLEYNILRWLAWDRMGSGLLSDFRIFPMPVPSDPVLPFLRRCEFGMSITRFQTLGSGLFAGSSPIIKSVVTNITSSDLAKVGNNVTSPADMATDLFTVDDKPKSIAYYARNTVAEKYRNLPAGNLPRLINAHLHAHFLSLYPKGISILNPIHPNSDVLTHESYELAQKLVVCPESPFPVSCPPHVEDGRCQLCDGKTKIQLTKDYKNTTDVFTLGYAPHPLTLQAFVSGAVVRDLKSIRRNSTRDMFLKSVTNEIAEKGTGAGYRGVKMKEVVAASLSSTLDRKPVTGFTDSIWATVEKGWDAKGVEWVLGFTLPDKISPLPVMNQEKGVVDLHTRILSDSRVAVLAGTTGLKRFRAAIEGWSLRDFEFWRFVKAFEERRATEREEWLKREKGFGKGLER</sequence>
<evidence type="ECO:0000256" key="1">
    <source>
        <dbReference type="SAM" id="Phobius"/>
    </source>
</evidence>
<keyword evidence="1" id="KW-0472">Membrane</keyword>
<keyword evidence="1" id="KW-1133">Transmembrane helix</keyword>
<reference evidence="2 3" key="1">
    <citation type="submission" date="2019-10" db="EMBL/GenBank/DDBJ databases">
        <authorList>
            <person name="Palmer J.M."/>
        </authorList>
    </citation>
    <scope>NUCLEOTIDE SEQUENCE [LARGE SCALE GENOMIC DNA]</scope>
    <source>
        <strain evidence="2 3">TWF694</strain>
    </source>
</reference>
<dbReference type="EMBL" id="JAVHJO010000010">
    <property type="protein sequence ID" value="KAK6535423.1"/>
    <property type="molecule type" value="Genomic_DNA"/>
</dbReference>
<feature type="transmembrane region" description="Helical" evidence="1">
    <location>
        <begin position="12"/>
        <end position="32"/>
    </location>
</feature>